<dbReference type="PANTHER" id="PTHR42912:SF93">
    <property type="entry name" value="N6-ADENOSINE-METHYLTRANSFERASE TMT1A"/>
    <property type="match status" value="1"/>
</dbReference>
<protein>
    <submittedName>
        <fullName evidence="2">Malonyl-CoA O-methyltransferase</fullName>
    </submittedName>
</protein>
<dbReference type="CDD" id="cd02440">
    <property type="entry name" value="AdoMet_MTases"/>
    <property type="match status" value="1"/>
</dbReference>
<dbReference type="InterPro" id="IPR050508">
    <property type="entry name" value="Methyltransf_Superfamily"/>
</dbReference>
<evidence type="ECO:0000313" key="2">
    <source>
        <dbReference type="EMBL" id="RKQ63574.1"/>
    </source>
</evidence>
<gene>
    <name evidence="2" type="ORF">C7457_0448</name>
</gene>
<dbReference type="Gene3D" id="3.40.50.150">
    <property type="entry name" value="Vaccinia Virus protein VP39"/>
    <property type="match status" value="1"/>
</dbReference>
<keyword evidence="2" id="KW-0808">Transferase</keyword>
<dbReference type="PANTHER" id="PTHR42912">
    <property type="entry name" value="METHYLTRANSFERASE"/>
    <property type="match status" value="1"/>
</dbReference>
<keyword evidence="2" id="KW-0489">Methyltransferase</keyword>
<evidence type="ECO:0000259" key="1">
    <source>
        <dbReference type="Pfam" id="PF08241"/>
    </source>
</evidence>
<organism evidence="2 3">
    <name type="scientific">Thermovibrio guaymasensis</name>
    <dbReference type="NCBI Taxonomy" id="240167"/>
    <lineage>
        <taxon>Bacteria</taxon>
        <taxon>Pseudomonadati</taxon>
        <taxon>Aquificota</taxon>
        <taxon>Aquificia</taxon>
        <taxon>Desulfurobacteriales</taxon>
        <taxon>Desulfurobacteriaceae</taxon>
        <taxon>Thermovibrio</taxon>
    </lineage>
</organism>
<dbReference type="AlphaFoldDB" id="A0A420W8E2"/>
<accession>A0A420W8E2</accession>
<name>A0A420W8E2_9BACT</name>
<dbReference type="Pfam" id="PF08241">
    <property type="entry name" value="Methyltransf_11"/>
    <property type="match status" value="1"/>
</dbReference>
<dbReference type="GO" id="GO:0008757">
    <property type="term" value="F:S-adenosylmethionine-dependent methyltransferase activity"/>
    <property type="evidence" value="ECO:0007669"/>
    <property type="project" value="InterPro"/>
</dbReference>
<dbReference type="EMBL" id="RBIE01000001">
    <property type="protein sequence ID" value="RKQ63574.1"/>
    <property type="molecule type" value="Genomic_DNA"/>
</dbReference>
<comment type="caution">
    <text evidence="2">The sequence shown here is derived from an EMBL/GenBank/DDBJ whole genome shotgun (WGS) entry which is preliminary data.</text>
</comment>
<dbReference type="GO" id="GO:0032259">
    <property type="term" value="P:methylation"/>
    <property type="evidence" value="ECO:0007669"/>
    <property type="project" value="UniProtKB-KW"/>
</dbReference>
<evidence type="ECO:0000313" key="3">
    <source>
        <dbReference type="Proteomes" id="UP000280881"/>
    </source>
</evidence>
<feature type="domain" description="Methyltransferase type 11" evidence="1">
    <location>
        <begin position="44"/>
        <end position="125"/>
    </location>
</feature>
<sequence length="233" mass="26456">MKERVKKSFSAAARKYGNRALLQKRAGKELLKRLNLIENPYPLLDVGCGDGSLTPKGALGLDIALGMVKEARKRWNLGVCADAEELPFKDSTFKCVISNFALQWTQIKRSFSEIGRVLRKGGFFVASIPVEGSLKTLFECWRETGSSLLLFKFPKEEEVFKGLKGNFELIEFERLNLKMEFKSSKEALKAVTEIGAKNPYGRGKRREVIKFLEIYSKNPVVEYRVFLFTAKKV</sequence>
<keyword evidence="3" id="KW-1185">Reference proteome</keyword>
<dbReference type="Proteomes" id="UP000280881">
    <property type="component" value="Unassembled WGS sequence"/>
</dbReference>
<proteinExistence type="predicted"/>
<reference evidence="2 3" key="1">
    <citation type="submission" date="2018-10" db="EMBL/GenBank/DDBJ databases">
        <title>Genomic Encyclopedia of Type Strains, Phase IV (KMG-IV): sequencing the most valuable type-strain genomes for metagenomic binning, comparative biology and taxonomic classification.</title>
        <authorList>
            <person name="Goeker M."/>
        </authorList>
    </citation>
    <scope>NUCLEOTIDE SEQUENCE [LARGE SCALE GENOMIC DNA]</scope>
    <source>
        <strain evidence="2 3">DSM 15521</strain>
    </source>
</reference>
<dbReference type="SUPFAM" id="SSF53335">
    <property type="entry name" value="S-adenosyl-L-methionine-dependent methyltransferases"/>
    <property type="match status" value="1"/>
</dbReference>
<dbReference type="InterPro" id="IPR013216">
    <property type="entry name" value="Methyltransf_11"/>
</dbReference>
<dbReference type="InterPro" id="IPR029063">
    <property type="entry name" value="SAM-dependent_MTases_sf"/>
</dbReference>